<dbReference type="GO" id="GO:0006241">
    <property type="term" value="P:CTP biosynthetic process"/>
    <property type="evidence" value="ECO:0007669"/>
    <property type="project" value="InterPro"/>
</dbReference>
<proteinExistence type="inferred from homology"/>
<dbReference type="CDD" id="cd04413">
    <property type="entry name" value="NDPk_I"/>
    <property type="match status" value="1"/>
</dbReference>
<feature type="binding site" evidence="13">
    <location>
        <position position="112"/>
    </location>
    <ligand>
        <name>ATP</name>
        <dbReference type="ChEBI" id="CHEBI:30616"/>
    </ligand>
</feature>
<dbReference type="EMBL" id="CP023004">
    <property type="protein sequence ID" value="AWI09434.1"/>
    <property type="molecule type" value="Genomic_DNA"/>
</dbReference>
<evidence type="ECO:0000256" key="9">
    <source>
        <dbReference type="ARBA" id="ARBA00022777"/>
    </source>
</evidence>
<dbReference type="InterPro" id="IPR036850">
    <property type="entry name" value="NDK-like_dom_sf"/>
</dbReference>
<dbReference type="GO" id="GO:0046872">
    <property type="term" value="F:metal ion binding"/>
    <property type="evidence" value="ECO:0007669"/>
    <property type="project" value="UniProtKB-KW"/>
</dbReference>
<feature type="binding site" evidence="13">
    <location>
        <position position="57"/>
    </location>
    <ligand>
        <name>ATP</name>
        <dbReference type="ChEBI" id="CHEBI:30616"/>
    </ligand>
</feature>
<evidence type="ECO:0000256" key="1">
    <source>
        <dbReference type="ARBA" id="ARBA00001946"/>
    </source>
</evidence>
<dbReference type="PRINTS" id="PR01243">
    <property type="entry name" value="NUCDPKINASE"/>
</dbReference>
<evidence type="ECO:0000256" key="4">
    <source>
        <dbReference type="ARBA" id="ARBA00017632"/>
    </source>
</evidence>
<dbReference type="InterPro" id="IPR001564">
    <property type="entry name" value="Nucleoside_diP_kinase"/>
</dbReference>
<evidence type="ECO:0000256" key="3">
    <source>
        <dbReference type="ARBA" id="ARBA00012966"/>
    </source>
</evidence>
<dbReference type="Gene3D" id="3.30.70.141">
    <property type="entry name" value="Nucleoside diphosphate kinase-like domain"/>
    <property type="match status" value="1"/>
</dbReference>
<evidence type="ECO:0000256" key="5">
    <source>
        <dbReference type="ARBA" id="ARBA00022553"/>
    </source>
</evidence>
<dbReference type="SUPFAM" id="SSF54919">
    <property type="entry name" value="Nucleoside diphosphate kinase, NDK"/>
    <property type="match status" value="1"/>
</dbReference>
<feature type="active site" description="Pros-phosphohistidine intermediate" evidence="13">
    <location>
        <position position="115"/>
    </location>
</feature>
<dbReference type="GO" id="GO:0005524">
    <property type="term" value="F:ATP binding"/>
    <property type="evidence" value="ECO:0007669"/>
    <property type="project" value="UniProtKB-KW"/>
</dbReference>
<dbReference type="SMART" id="SM00562">
    <property type="entry name" value="NDK"/>
    <property type="match status" value="1"/>
</dbReference>
<dbReference type="PROSITE" id="PS51374">
    <property type="entry name" value="NDPK_LIKE"/>
    <property type="match status" value="1"/>
</dbReference>
<evidence type="ECO:0000256" key="2">
    <source>
        <dbReference type="ARBA" id="ARBA00008142"/>
    </source>
</evidence>
<dbReference type="PROSITE" id="PS00469">
    <property type="entry name" value="NDPK"/>
    <property type="match status" value="1"/>
</dbReference>
<evidence type="ECO:0000256" key="15">
    <source>
        <dbReference type="RuleBase" id="RU004013"/>
    </source>
</evidence>
<keyword evidence="18" id="KW-1185">Reference proteome</keyword>
<organism evidence="17 18">
    <name type="scientific">Ereboglobus luteus</name>
    <dbReference type="NCBI Taxonomy" id="1796921"/>
    <lineage>
        <taxon>Bacteria</taxon>
        <taxon>Pseudomonadati</taxon>
        <taxon>Verrucomicrobiota</taxon>
        <taxon>Opitutia</taxon>
        <taxon>Opitutales</taxon>
        <taxon>Opitutaceae</taxon>
        <taxon>Ereboglobus</taxon>
    </lineage>
</organism>
<evidence type="ECO:0000313" key="17">
    <source>
        <dbReference type="EMBL" id="AWI09434.1"/>
    </source>
</evidence>
<evidence type="ECO:0000256" key="6">
    <source>
        <dbReference type="ARBA" id="ARBA00022679"/>
    </source>
</evidence>
<feature type="binding site" evidence="13">
    <location>
        <position position="91"/>
    </location>
    <ligand>
        <name>ATP</name>
        <dbReference type="ChEBI" id="CHEBI:30616"/>
    </ligand>
</feature>
<evidence type="ECO:0000256" key="13">
    <source>
        <dbReference type="PROSITE-ProRule" id="PRU00706"/>
    </source>
</evidence>
<reference evidence="17 18" key="1">
    <citation type="journal article" date="2018" name="Syst. Appl. Microbiol.">
        <title>Ereboglobus luteus gen. nov. sp. nov. from cockroach guts, and new insights into the oxygen relationship of the genera Opitutus and Didymococcus (Verrucomicrobia: Opitutaceae).</title>
        <authorList>
            <person name="Tegtmeier D."/>
            <person name="Belitz A."/>
            <person name="Radek R."/>
            <person name="Heimerl T."/>
            <person name="Brune A."/>
        </authorList>
    </citation>
    <scope>NUCLEOTIDE SEQUENCE [LARGE SCALE GENOMIC DNA]</scope>
    <source>
        <strain evidence="17 18">Ho45</strain>
    </source>
</reference>
<dbReference type="FunFam" id="3.30.70.141:FF:000003">
    <property type="entry name" value="Nucleoside diphosphate kinase"/>
    <property type="match status" value="1"/>
</dbReference>
<evidence type="ECO:0000256" key="7">
    <source>
        <dbReference type="ARBA" id="ARBA00022723"/>
    </source>
</evidence>
<feature type="binding site" evidence="13">
    <location>
        <position position="85"/>
    </location>
    <ligand>
        <name>ATP</name>
        <dbReference type="ChEBI" id="CHEBI:30616"/>
    </ligand>
</feature>
<evidence type="ECO:0000259" key="16">
    <source>
        <dbReference type="SMART" id="SM00562"/>
    </source>
</evidence>
<comment type="cofactor">
    <cofactor evidence="1">
        <name>Mg(2+)</name>
        <dbReference type="ChEBI" id="CHEBI:18420"/>
    </cofactor>
</comment>
<evidence type="ECO:0000256" key="12">
    <source>
        <dbReference type="ARBA" id="ARBA00023080"/>
    </source>
</evidence>
<dbReference type="EC" id="2.7.4.6" evidence="3 15"/>
<feature type="domain" description="Nucleoside diphosphate kinase-like" evidence="16">
    <location>
        <begin position="1"/>
        <end position="138"/>
    </location>
</feature>
<comment type="catalytic activity">
    <reaction evidence="15">
        <text>a 2'-deoxyribonucleoside 5'-diphosphate + ATP = a 2'-deoxyribonucleoside 5'-triphosphate + ADP</text>
        <dbReference type="Rhea" id="RHEA:44640"/>
        <dbReference type="ChEBI" id="CHEBI:30616"/>
        <dbReference type="ChEBI" id="CHEBI:61560"/>
        <dbReference type="ChEBI" id="CHEBI:73316"/>
        <dbReference type="ChEBI" id="CHEBI:456216"/>
        <dbReference type="EC" id="2.7.4.6"/>
    </reaction>
</comment>
<dbReference type="KEGG" id="elut:CKA38_09415"/>
<dbReference type="GO" id="GO:0006228">
    <property type="term" value="P:UTP biosynthetic process"/>
    <property type="evidence" value="ECO:0007669"/>
    <property type="project" value="InterPro"/>
</dbReference>
<keyword evidence="7" id="KW-0479">Metal-binding</keyword>
<dbReference type="AlphaFoldDB" id="A0A2U8E4F9"/>
<feature type="binding site" evidence="13">
    <location>
        <position position="9"/>
    </location>
    <ligand>
        <name>ATP</name>
        <dbReference type="ChEBI" id="CHEBI:30616"/>
    </ligand>
</feature>
<keyword evidence="8 15" id="KW-0547">Nucleotide-binding</keyword>
<name>A0A2U8E4F9_9BACT</name>
<sequence length="146" mass="16339">MQRTFIIFKPDCLDKKLVGTVLARFEQAGFSIIGCKMMILTPALLRVHYAHVTHFPFYPKLEQFMSSRPVVAVALQGENVIARVREMLGPTDSSKAPKGTIRGDFGESGMINVVHASDSVENAEIEIKRFFKPEEVFELEPAAQAR</sequence>
<gene>
    <name evidence="17" type="ORF">CKA38_09415</name>
</gene>
<keyword evidence="12" id="KW-0546">Nucleotide metabolism</keyword>
<keyword evidence="6 15" id="KW-0808">Transferase</keyword>
<accession>A0A2U8E4F9</accession>
<evidence type="ECO:0000256" key="14">
    <source>
        <dbReference type="RuleBase" id="RU004011"/>
    </source>
</evidence>
<dbReference type="GO" id="GO:0004550">
    <property type="term" value="F:nucleoside diphosphate kinase activity"/>
    <property type="evidence" value="ECO:0007669"/>
    <property type="project" value="UniProtKB-EC"/>
</dbReference>
<protein>
    <recommendedName>
        <fullName evidence="4 15">Nucleoside diphosphate kinase</fullName>
        <ecNumber evidence="3 15">2.7.4.6</ecNumber>
    </recommendedName>
</protein>
<dbReference type="InterPro" id="IPR034907">
    <property type="entry name" value="NDK-like_dom"/>
</dbReference>
<dbReference type="Pfam" id="PF00334">
    <property type="entry name" value="NDK"/>
    <property type="match status" value="1"/>
</dbReference>
<dbReference type="NCBIfam" id="NF001908">
    <property type="entry name" value="PRK00668.1"/>
    <property type="match status" value="1"/>
</dbReference>
<dbReference type="Proteomes" id="UP000244896">
    <property type="component" value="Chromosome"/>
</dbReference>
<dbReference type="RefSeq" id="WP_108825244.1">
    <property type="nucleotide sequence ID" value="NZ_CP023004.1"/>
</dbReference>
<dbReference type="GO" id="GO:0006183">
    <property type="term" value="P:GTP biosynthetic process"/>
    <property type="evidence" value="ECO:0007669"/>
    <property type="project" value="InterPro"/>
</dbReference>
<comment type="similarity">
    <text evidence="2 13 14">Belongs to the NDK family.</text>
</comment>
<keyword evidence="5" id="KW-0597">Phosphoprotein</keyword>
<dbReference type="InterPro" id="IPR023005">
    <property type="entry name" value="Nucleoside_diP_kinase_AS"/>
</dbReference>
<evidence type="ECO:0000256" key="10">
    <source>
        <dbReference type="ARBA" id="ARBA00022840"/>
    </source>
</evidence>
<evidence type="ECO:0000313" key="18">
    <source>
        <dbReference type="Proteomes" id="UP000244896"/>
    </source>
</evidence>
<keyword evidence="11" id="KW-0460">Magnesium</keyword>
<dbReference type="OrthoDB" id="9801161at2"/>
<dbReference type="PANTHER" id="PTHR11349">
    <property type="entry name" value="NUCLEOSIDE DIPHOSPHATE KINASE"/>
    <property type="match status" value="1"/>
</dbReference>
<keyword evidence="9 15" id="KW-0418">Kinase</keyword>
<feature type="binding site" evidence="13">
    <location>
        <position position="102"/>
    </location>
    <ligand>
        <name>ATP</name>
        <dbReference type="ChEBI" id="CHEBI:30616"/>
    </ligand>
</feature>
<evidence type="ECO:0000256" key="11">
    <source>
        <dbReference type="ARBA" id="ARBA00022842"/>
    </source>
</evidence>
<evidence type="ECO:0000256" key="8">
    <source>
        <dbReference type="ARBA" id="ARBA00022741"/>
    </source>
</evidence>
<keyword evidence="10 15" id="KW-0067">ATP-binding</keyword>